<reference evidence="13" key="2">
    <citation type="journal article" date="2015" name="Gigascience">
        <title>Reconstructing a comprehensive transcriptome assembly of a white-pupal translocated strain of the pest fruit fly Bactrocera cucurbitae.</title>
        <authorList>
            <person name="Sim S.B."/>
            <person name="Calla B."/>
            <person name="Hall B."/>
            <person name="DeRego T."/>
            <person name="Geib S.M."/>
        </authorList>
    </citation>
    <scope>NUCLEOTIDE SEQUENCE</scope>
</reference>
<evidence type="ECO:0000259" key="12">
    <source>
        <dbReference type="Pfam" id="PF13880"/>
    </source>
</evidence>
<evidence type="ECO:0000256" key="4">
    <source>
        <dbReference type="ARBA" id="ARBA00022723"/>
    </source>
</evidence>
<feature type="domain" description="N-acetyltransferase ESCO zinc-finger" evidence="11">
    <location>
        <begin position="746"/>
        <end position="784"/>
    </location>
</feature>
<evidence type="ECO:0000256" key="2">
    <source>
        <dbReference type="ARBA" id="ARBA00005816"/>
    </source>
</evidence>
<evidence type="ECO:0000259" key="11">
    <source>
        <dbReference type="Pfam" id="PF13878"/>
    </source>
</evidence>
<evidence type="ECO:0000256" key="9">
    <source>
        <dbReference type="ARBA" id="ARBA00023315"/>
    </source>
</evidence>
<dbReference type="GO" id="GO:0007064">
    <property type="term" value="P:mitotic sister chromatid cohesion"/>
    <property type="evidence" value="ECO:0007669"/>
    <property type="project" value="TreeGrafter"/>
</dbReference>
<evidence type="ECO:0000256" key="6">
    <source>
        <dbReference type="ARBA" id="ARBA00022833"/>
    </source>
</evidence>
<comment type="similarity">
    <text evidence="2">Belongs to the acetyltransferase family. ECO subfamily.</text>
</comment>
<evidence type="ECO:0000256" key="5">
    <source>
        <dbReference type="ARBA" id="ARBA00022771"/>
    </source>
</evidence>
<feature type="compositionally biased region" description="Basic residues" evidence="10">
    <location>
        <begin position="1"/>
        <end position="12"/>
    </location>
</feature>
<feature type="region of interest" description="Disordered" evidence="10">
    <location>
        <begin position="1"/>
        <end position="24"/>
    </location>
</feature>
<dbReference type="GO" id="GO:0061733">
    <property type="term" value="F:protein-lysine-acetyltransferase activity"/>
    <property type="evidence" value="ECO:0007669"/>
    <property type="project" value="TreeGrafter"/>
</dbReference>
<evidence type="ECO:0000256" key="7">
    <source>
        <dbReference type="ARBA" id="ARBA00023242"/>
    </source>
</evidence>
<feature type="compositionally biased region" description="Polar residues" evidence="10">
    <location>
        <begin position="673"/>
        <end position="682"/>
    </location>
</feature>
<proteinExistence type="inferred from homology"/>
<evidence type="ECO:0000256" key="3">
    <source>
        <dbReference type="ARBA" id="ARBA00022679"/>
    </source>
</evidence>
<feature type="region of interest" description="Disordered" evidence="10">
    <location>
        <begin position="671"/>
        <end position="708"/>
    </location>
</feature>
<comment type="subcellular location">
    <subcellularLocation>
        <location evidence="1">Nucleus</location>
    </subcellularLocation>
</comment>
<gene>
    <name evidence="13" type="primary">eco</name>
    <name evidence="13" type="ORF">g.6828</name>
</gene>
<dbReference type="AlphaFoldDB" id="A0A0A1WQ91"/>
<keyword evidence="5" id="KW-0863">Zinc-finger</keyword>
<feature type="region of interest" description="Disordered" evidence="10">
    <location>
        <begin position="168"/>
        <end position="193"/>
    </location>
</feature>
<evidence type="ECO:0000256" key="1">
    <source>
        <dbReference type="ARBA" id="ARBA00004123"/>
    </source>
</evidence>
<accession>A0A0A1WQ91</accession>
<dbReference type="PANTHER" id="PTHR45884:SF2">
    <property type="entry name" value="N-ACETYLTRANSFERASE ECO"/>
    <property type="match status" value="1"/>
</dbReference>
<dbReference type="GO" id="GO:0005634">
    <property type="term" value="C:nucleus"/>
    <property type="evidence" value="ECO:0007669"/>
    <property type="project" value="UniProtKB-SubCell"/>
</dbReference>
<name>A0A0A1WQ91_ZEUCU</name>
<feature type="compositionally biased region" description="Basic and acidic residues" evidence="10">
    <location>
        <begin position="683"/>
        <end position="700"/>
    </location>
</feature>
<dbReference type="InterPro" id="IPR028009">
    <property type="entry name" value="ESCO_Acetyltransf_dom"/>
</dbReference>
<keyword evidence="6" id="KW-0862">Zinc</keyword>
<evidence type="ECO:0000256" key="8">
    <source>
        <dbReference type="ARBA" id="ARBA00023306"/>
    </source>
</evidence>
<dbReference type="Pfam" id="PF13878">
    <property type="entry name" value="zf-C2H2_3"/>
    <property type="match status" value="1"/>
</dbReference>
<evidence type="ECO:0000256" key="10">
    <source>
        <dbReference type="SAM" id="MobiDB-lite"/>
    </source>
</evidence>
<keyword evidence="9" id="KW-0012">Acyltransferase</keyword>
<organism evidence="13">
    <name type="scientific">Zeugodacus cucurbitae</name>
    <name type="common">Melon fruit fly</name>
    <name type="synonym">Bactrocera cucurbitae</name>
    <dbReference type="NCBI Taxonomy" id="28588"/>
    <lineage>
        <taxon>Eukaryota</taxon>
        <taxon>Metazoa</taxon>
        <taxon>Ecdysozoa</taxon>
        <taxon>Arthropoda</taxon>
        <taxon>Hexapoda</taxon>
        <taxon>Insecta</taxon>
        <taxon>Pterygota</taxon>
        <taxon>Neoptera</taxon>
        <taxon>Endopterygota</taxon>
        <taxon>Diptera</taxon>
        <taxon>Brachycera</taxon>
        <taxon>Muscomorpha</taxon>
        <taxon>Tephritoidea</taxon>
        <taxon>Tephritidae</taxon>
        <taxon>Zeugodacus</taxon>
        <taxon>Zeugodacus</taxon>
    </lineage>
</organism>
<dbReference type="InterPro" id="IPR028005">
    <property type="entry name" value="AcTrfase_ESCO_Znf_dom"/>
</dbReference>
<sequence>METPKSLRKPRTTRNPTPRLSERKKSLFSDGEIKVAGNDMLEGIELLDSSHISENNNINTRSRRNIEKLLDSNHKSSTISFLNDALIDTEKPVRTSPLRRSPRTKCVKINLQNIALKIPSGKENAPNTDQADCSDEQLQKMFKSSMTITCNSTPEIINECPVLRSEAHKRSHESTEENLGLSPHKKTQKISSYDEVSATISTTKFYSTSRPTNLCSEVQKNMSAVIKSPPLTSKNISPRTRSRRSFGQININKGVKHKIRRPVRTIVSGKSSVRGSLSSVDIDTILKNVRNENLKNRIASKRVERQNIEKIHNIFRSCKNPIEMARPLTVISGIDDTNNNISEYVLSTSKNDQEIQMVEDIDTDFSDIDSNFDEYEEISNAEEIIPLISHEPATIEAAIVGNDSLSETASVPTKKKFFKSGRSNNTPKEIRITDNIRASVCNGKLSLIQEEKKIKKKPKRRTSTTYDISDEQATVEAILKNLDDTAYGDMDEDSKGIVANQSICEQTVLPNHSLQTPDMQLSTDLDYLQFRRRLPYNTTDPSVIEQQHLLLDFLINNNMCTEENFTIFIADPDNHKEEAAKIVDQVFVLVNEQEYFRQRLPYNTNDPEVEGQQHRMLDFLIENNICTEETFDIFIANYNQRRKEADEIMQTLQKTEKENVSLTPLQDVDTDVKIQSNISETSKPSDKTEGSVQQRDDEPRLPLPRSSESDKRKLFPIFYSNPWKPLQQQSKRDFSRTLNLGRGANQYQIDAGQRYFGAHQCKQCGLVYSIHEAEEEKLHRDYHASLHLLRFKGWIDEDIVAIYPEWGADGRILRITESSHNRRHERLADVLKIVDKELGFASYVIPSTFIAYLAVRKYQIVGLCLVVPLEKANKYIKVDGIDCCTEEEYPAKCGISRIWVSPLHRRLHIATKLINAVQQNTIFGEEIPLDLIAFSAPTEAGRKLAQKVTQTDNFLVYQ</sequence>
<feature type="domain" description="N-acetyltransferase ESCO acetyl-transferase" evidence="12">
    <location>
        <begin position="889"/>
        <end position="957"/>
    </location>
</feature>
<dbReference type="PANTHER" id="PTHR45884">
    <property type="entry name" value="N-ACETYLTRANSFERASE ECO"/>
    <property type="match status" value="1"/>
</dbReference>
<evidence type="ECO:0000313" key="13">
    <source>
        <dbReference type="EMBL" id="JAD00685.1"/>
    </source>
</evidence>
<dbReference type="CDD" id="cd04301">
    <property type="entry name" value="NAT_SF"/>
    <property type="match status" value="1"/>
</dbReference>
<reference evidence="13" key="1">
    <citation type="submission" date="2014-11" db="EMBL/GenBank/DDBJ databases">
        <authorList>
            <person name="Geib S."/>
        </authorList>
    </citation>
    <scope>NUCLEOTIDE SEQUENCE</scope>
</reference>
<dbReference type="GO" id="GO:0000785">
    <property type="term" value="C:chromatin"/>
    <property type="evidence" value="ECO:0007669"/>
    <property type="project" value="TreeGrafter"/>
</dbReference>
<dbReference type="GO" id="GO:0008270">
    <property type="term" value="F:zinc ion binding"/>
    <property type="evidence" value="ECO:0007669"/>
    <property type="project" value="UniProtKB-KW"/>
</dbReference>
<keyword evidence="3 13" id="KW-0808">Transferase</keyword>
<dbReference type="Pfam" id="PF13880">
    <property type="entry name" value="Acetyltransf_13"/>
    <property type="match status" value="1"/>
</dbReference>
<keyword evidence="4" id="KW-0479">Metal-binding</keyword>
<protein>
    <submittedName>
        <fullName evidence="13">N-acetyltransferase eco</fullName>
    </submittedName>
</protein>
<keyword evidence="7" id="KW-0539">Nucleus</keyword>
<keyword evidence="8" id="KW-0131">Cell cycle</keyword>
<dbReference type="EMBL" id="GBXI01013607">
    <property type="protein sequence ID" value="JAD00685.1"/>
    <property type="molecule type" value="Transcribed_RNA"/>
</dbReference>